<protein>
    <submittedName>
        <fullName evidence="2">Uncharacterized protein</fullName>
    </submittedName>
</protein>
<evidence type="ECO:0000313" key="3">
    <source>
        <dbReference type="Proteomes" id="UP000673691"/>
    </source>
</evidence>
<feature type="compositionally biased region" description="Basic and acidic residues" evidence="1">
    <location>
        <begin position="139"/>
        <end position="155"/>
    </location>
</feature>
<dbReference type="Proteomes" id="UP000673691">
    <property type="component" value="Unassembled WGS sequence"/>
</dbReference>
<feature type="region of interest" description="Disordered" evidence="1">
    <location>
        <begin position="131"/>
        <end position="155"/>
    </location>
</feature>
<accession>A0A8H7ZNC8</accession>
<keyword evidence="3" id="KW-1185">Reference proteome</keyword>
<proteinExistence type="predicted"/>
<dbReference type="AlphaFoldDB" id="A0A8H7ZNC8"/>
<name>A0A8H7ZNC8_9FUNG</name>
<organism evidence="2 3">
    <name type="scientific">Olpidium bornovanus</name>
    <dbReference type="NCBI Taxonomy" id="278681"/>
    <lineage>
        <taxon>Eukaryota</taxon>
        <taxon>Fungi</taxon>
        <taxon>Fungi incertae sedis</taxon>
        <taxon>Olpidiomycota</taxon>
        <taxon>Olpidiomycotina</taxon>
        <taxon>Olpidiomycetes</taxon>
        <taxon>Olpidiales</taxon>
        <taxon>Olpidiaceae</taxon>
        <taxon>Olpidium</taxon>
    </lineage>
</organism>
<dbReference type="EMBL" id="JAEFCI010012209">
    <property type="protein sequence ID" value="KAG5456138.1"/>
    <property type="molecule type" value="Genomic_DNA"/>
</dbReference>
<evidence type="ECO:0000313" key="2">
    <source>
        <dbReference type="EMBL" id="KAG5456138.1"/>
    </source>
</evidence>
<gene>
    <name evidence="2" type="ORF">BJ554DRAFT_4205</name>
</gene>
<evidence type="ECO:0000256" key="1">
    <source>
        <dbReference type="SAM" id="MobiDB-lite"/>
    </source>
</evidence>
<sequence>MREKINRTSLASHQIELDLVPPVVQAHWHGADKWLDALRRSESPPDVLVVEDLHLESEIFFQVFDDHDKEGQLYAQGPVLLRRAGDVVCGDVGADDFQDGGLDVVVGDALDVSVANFLVPDLERLAPARRCVSRGPPRGGREEGMNHLEHATAGV</sequence>
<comment type="caution">
    <text evidence="2">The sequence shown here is derived from an EMBL/GenBank/DDBJ whole genome shotgun (WGS) entry which is preliminary data.</text>
</comment>
<reference evidence="2 3" key="1">
    <citation type="journal article" name="Sci. Rep.">
        <title>Genome-scale phylogenetic analyses confirm Olpidium as the closest living zoosporic fungus to the non-flagellated, terrestrial fungi.</title>
        <authorList>
            <person name="Chang Y."/>
            <person name="Rochon D."/>
            <person name="Sekimoto S."/>
            <person name="Wang Y."/>
            <person name="Chovatia M."/>
            <person name="Sandor L."/>
            <person name="Salamov A."/>
            <person name="Grigoriev I.V."/>
            <person name="Stajich J.E."/>
            <person name="Spatafora J.W."/>
        </authorList>
    </citation>
    <scope>NUCLEOTIDE SEQUENCE [LARGE SCALE GENOMIC DNA]</scope>
    <source>
        <strain evidence="2">S191</strain>
    </source>
</reference>